<evidence type="ECO:0000313" key="2">
    <source>
        <dbReference type="Proteomes" id="UP001596501"/>
    </source>
</evidence>
<sequence>MSETLRQQLVALVRQSPALMRALSAGRSLGLPSWCIGAGVVRNLVWDHLHGRGLATPCDDLDLVYFDANDLSPATEARLRERLSSCCPGPVWDVTNQAAVHLWYAAKFGQEVEPLPSLVAGLATWPEVATAVGVCLTPQDQIDVLAPFGLDDLFNMHVRHNPARASVEAYRQRVRAKRFGQRWPGVVVFDAEN</sequence>
<proteinExistence type="predicted"/>
<reference evidence="2" key="1">
    <citation type="journal article" date="2019" name="Int. J. Syst. Evol. Microbiol.">
        <title>The Global Catalogue of Microorganisms (GCM) 10K type strain sequencing project: providing services to taxonomists for standard genome sequencing and annotation.</title>
        <authorList>
            <consortium name="The Broad Institute Genomics Platform"/>
            <consortium name="The Broad Institute Genome Sequencing Center for Infectious Disease"/>
            <person name="Wu L."/>
            <person name="Ma J."/>
        </authorList>
    </citation>
    <scope>NUCLEOTIDE SEQUENCE [LARGE SCALE GENOMIC DNA]</scope>
    <source>
        <strain evidence="2">CGMCC 1.12371</strain>
    </source>
</reference>
<organism evidence="1 2">
    <name type="scientific">Hydrogenophaga atypica</name>
    <dbReference type="NCBI Taxonomy" id="249409"/>
    <lineage>
        <taxon>Bacteria</taxon>
        <taxon>Pseudomonadati</taxon>
        <taxon>Pseudomonadota</taxon>
        <taxon>Betaproteobacteria</taxon>
        <taxon>Burkholderiales</taxon>
        <taxon>Comamonadaceae</taxon>
        <taxon>Hydrogenophaga</taxon>
    </lineage>
</organism>
<evidence type="ECO:0000313" key="1">
    <source>
        <dbReference type="EMBL" id="MFC7411604.1"/>
    </source>
</evidence>
<keyword evidence="2" id="KW-1185">Reference proteome</keyword>
<protein>
    <submittedName>
        <fullName evidence="1">Nucleotidyltransferase family protein</fullName>
    </submittedName>
</protein>
<dbReference type="PANTHER" id="PTHR39166">
    <property type="entry name" value="BLL1166 PROTEIN"/>
    <property type="match status" value="1"/>
</dbReference>
<accession>A0ABW2QQD1</accession>
<dbReference type="InterPro" id="IPR009267">
    <property type="entry name" value="NTP_transf_6"/>
</dbReference>
<gene>
    <name evidence="1" type="ORF">ACFQPB_22345</name>
</gene>
<comment type="caution">
    <text evidence="1">The sequence shown here is derived from an EMBL/GenBank/DDBJ whole genome shotgun (WGS) entry which is preliminary data.</text>
</comment>
<name>A0ABW2QQD1_9BURK</name>
<dbReference type="Proteomes" id="UP001596501">
    <property type="component" value="Unassembled WGS sequence"/>
</dbReference>
<dbReference type="EMBL" id="JBHTCA010000038">
    <property type="protein sequence ID" value="MFC7411604.1"/>
    <property type="molecule type" value="Genomic_DNA"/>
</dbReference>
<dbReference type="RefSeq" id="WP_382228249.1">
    <property type="nucleotide sequence ID" value="NZ_JBHTCA010000038.1"/>
</dbReference>
<dbReference type="Pfam" id="PF06042">
    <property type="entry name" value="NTP_transf_6"/>
    <property type="match status" value="1"/>
</dbReference>
<dbReference type="PANTHER" id="PTHR39166:SF1">
    <property type="entry name" value="BLL1166 PROTEIN"/>
    <property type="match status" value="1"/>
</dbReference>